<dbReference type="InterPro" id="IPR011856">
    <property type="entry name" value="tRNA_endonuc-like_dom_sf"/>
</dbReference>
<organism evidence="3 4">
    <name type="scientific">Candidatus Campbellbacteria bacterium CG22_combo_CG10-13_8_21_14_all_43_18</name>
    <dbReference type="NCBI Taxonomy" id="1974530"/>
    <lineage>
        <taxon>Bacteria</taxon>
        <taxon>Candidatus Campbelliibacteriota</taxon>
    </lineage>
</organism>
<accession>A0A2H0DVQ5</accession>
<evidence type="ECO:0000313" key="3">
    <source>
        <dbReference type="EMBL" id="PIP86247.1"/>
    </source>
</evidence>
<dbReference type="InterPro" id="IPR011335">
    <property type="entry name" value="Restrct_endonuc-II-like"/>
</dbReference>
<dbReference type="Proteomes" id="UP000231276">
    <property type="component" value="Unassembled WGS sequence"/>
</dbReference>
<dbReference type="Gene3D" id="3.40.1350.10">
    <property type="match status" value="1"/>
</dbReference>
<evidence type="ECO:0000313" key="4">
    <source>
        <dbReference type="Proteomes" id="UP000231276"/>
    </source>
</evidence>
<dbReference type="EMBL" id="PCTS01000043">
    <property type="protein sequence ID" value="PIP86247.1"/>
    <property type="molecule type" value="Genomic_DNA"/>
</dbReference>
<reference evidence="3 4" key="1">
    <citation type="submission" date="2017-09" db="EMBL/GenBank/DDBJ databases">
        <title>Depth-based differentiation of microbial function through sediment-hosted aquifers and enrichment of novel symbionts in the deep terrestrial subsurface.</title>
        <authorList>
            <person name="Probst A.J."/>
            <person name="Ladd B."/>
            <person name="Jarett J.K."/>
            <person name="Geller-Mcgrath D.E."/>
            <person name="Sieber C.M."/>
            <person name="Emerson J.B."/>
            <person name="Anantharaman K."/>
            <person name="Thomas B.C."/>
            <person name="Malmstrom R."/>
            <person name="Stieglmeier M."/>
            <person name="Klingl A."/>
            <person name="Woyke T."/>
            <person name="Ryan C.M."/>
            <person name="Banfield J.F."/>
        </authorList>
    </citation>
    <scope>NUCLEOTIDE SEQUENCE [LARGE SCALE GENOMIC DNA]</scope>
    <source>
        <strain evidence="3">CG22_combo_CG10-13_8_21_14_all_43_18</strain>
    </source>
</reference>
<dbReference type="HAMAP" id="MF_00048">
    <property type="entry name" value="UPF0102"/>
    <property type="match status" value="1"/>
</dbReference>
<comment type="caution">
    <text evidence="3">The sequence shown here is derived from an EMBL/GenBank/DDBJ whole genome shotgun (WGS) entry which is preliminary data.</text>
</comment>
<dbReference type="AlphaFoldDB" id="A0A2H0DVQ5"/>
<dbReference type="InterPro" id="IPR003509">
    <property type="entry name" value="UPF0102_YraN-like"/>
</dbReference>
<gene>
    <name evidence="3" type="ORF">COW82_03040</name>
</gene>
<evidence type="ECO:0000256" key="1">
    <source>
        <dbReference type="ARBA" id="ARBA00006738"/>
    </source>
</evidence>
<dbReference type="SUPFAM" id="SSF52980">
    <property type="entry name" value="Restriction endonuclease-like"/>
    <property type="match status" value="1"/>
</dbReference>
<dbReference type="PANTHER" id="PTHR34039:SF1">
    <property type="entry name" value="UPF0102 PROTEIN YRAN"/>
    <property type="match status" value="1"/>
</dbReference>
<comment type="similarity">
    <text evidence="1 2">Belongs to the UPF0102 family.</text>
</comment>
<proteinExistence type="inferred from homology"/>
<sequence length="140" mass="16237">MARHNEIGELGEKIASKWLQNKGYNIIGRNYRKKWGEIDIIAQKGRTIHMVEVKSISCPNPDKVDIIEQSASRELQTAKNLDGFRPEENVHPRKLQRLYRAIETYLAEKNMENEWQLDVAVVYLDTVGKRAKVSFLENIV</sequence>
<protein>
    <recommendedName>
        <fullName evidence="2">UPF0102 protein COW82_03040</fullName>
    </recommendedName>
</protein>
<dbReference type="Pfam" id="PF02021">
    <property type="entry name" value="UPF0102"/>
    <property type="match status" value="1"/>
</dbReference>
<evidence type="ECO:0000256" key="2">
    <source>
        <dbReference type="HAMAP-Rule" id="MF_00048"/>
    </source>
</evidence>
<dbReference type="GO" id="GO:0003676">
    <property type="term" value="F:nucleic acid binding"/>
    <property type="evidence" value="ECO:0007669"/>
    <property type="project" value="InterPro"/>
</dbReference>
<name>A0A2H0DVQ5_9BACT</name>
<dbReference type="PANTHER" id="PTHR34039">
    <property type="entry name" value="UPF0102 PROTEIN YRAN"/>
    <property type="match status" value="1"/>
</dbReference>